<dbReference type="GO" id="GO:0004553">
    <property type="term" value="F:hydrolase activity, hydrolyzing O-glycosyl compounds"/>
    <property type="evidence" value="ECO:0007669"/>
    <property type="project" value="InterPro"/>
</dbReference>
<evidence type="ECO:0000256" key="2">
    <source>
        <dbReference type="ARBA" id="ARBA00022801"/>
    </source>
</evidence>
<dbReference type="PROSITE" id="PS51762">
    <property type="entry name" value="GH16_2"/>
    <property type="match status" value="1"/>
</dbReference>
<dbReference type="Gene3D" id="2.60.120.200">
    <property type="match status" value="1"/>
</dbReference>
<dbReference type="FunFam" id="2.60.120.200:FF:000114">
    <property type="entry name" value="Probable endo-1,3(4)-beta-glucanase NFIA_089530"/>
    <property type="match status" value="1"/>
</dbReference>
<dbReference type="HOGENOM" id="CLU_016972_0_2_1"/>
<evidence type="ECO:0000256" key="4">
    <source>
        <dbReference type="SAM" id="MobiDB-lite"/>
    </source>
</evidence>
<dbReference type="PANTHER" id="PTHR10963:SF24">
    <property type="entry name" value="GLYCOSIDASE C21B10.07-RELATED"/>
    <property type="match status" value="1"/>
</dbReference>
<name>A0A0C2YDQ1_HEBCY</name>
<dbReference type="PANTHER" id="PTHR10963">
    <property type="entry name" value="GLYCOSYL HYDROLASE-RELATED"/>
    <property type="match status" value="1"/>
</dbReference>
<reference evidence="6 7" key="1">
    <citation type="submission" date="2014-04" db="EMBL/GenBank/DDBJ databases">
        <authorList>
            <consortium name="DOE Joint Genome Institute"/>
            <person name="Kuo A."/>
            <person name="Gay G."/>
            <person name="Dore J."/>
            <person name="Kohler A."/>
            <person name="Nagy L.G."/>
            <person name="Floudas D."/>
            <person name="Copeland A."/>
            <person name="Barry K.W."/>
            <person name="Cichocki N."/>
            <person name="Veneault-Fourrey C."/>
            <person name="LaButti K."/>
            <person name="Lindquist E.A."/>
            <person name="Lipzen A."/>
            <person name="Lundell T."/>
            <person name="Morin E."/>
            <person name="Murat C."/>
            <person name="Sun H."/>
            <person name="Tunlid A."/>
            <person name="Henrissat B."/>
            <person name="Grigoriev I.V."/>
            <person name="Hibbett D.S."/>
            <person name="Martin F."/>
            <person name="Nordberg H.P."/>
            <person name="Cantor M.N."/>
            <person name="Hua S.X."/>
        </authorList>
    </citation>
    <scope>NUCLEOTIDE SEQUENCE [LARGE SCALE GENOMIC DNA]</scope>
    <source>
        <strain evidence="7">h7</strain>
    </source>
</reference>
<evidence type="ECO:0000313" key="7">
    <source>
        <dbReference type="Proteomes" id="UP000053424"/>
    </source>
</evidence>
<dbReference type="Proteomes" id="UP000053424">
    <property type="component" value="Unassembled WGS sequence"/>
</dbReference>
<dbReference type="AlphaFoldDB" id="A0A0C2YDQ1"/>
<dbReference type="SUPFAM" id="SSF49899">
    <property type="entry name" value="Concanavalin A-like lectins/glucanases"/>
    <property type="match status" value="1"/>
</dbReference>
<reference evidence="7" key="2">
    <citation type="submission" date="2015-01" db="EMBL/GenBank/DDBJ databases">
        <title>Evolutionary Origins and Diversification of the Mycorrhizal Mutualists.</title>
        <authorList>
            <consortium name="DOE Joint Genome Institute"/>
            <consortium name="Mycorrhizal Genomics Consortium"/>
            <person name="Kohler A."/>
            <person name="Kuo A."/>
            <person name="Nagy L.G."/>
            <person name="Floudas D."/>
            <person name="Copeland A."/>
            <person name="Barry K.W."/>
            <person name="Cichocki N."/>
            <person name="Veneault-Fourrey C."/>
            <person name="LaButti K."/>
            <person name="Lindquist E.A."/>
            <person name="Lipzen A."/>
            <person name="Lundell T."/>
            <person name="Morin E."/>
            <person name="Murat C."/>
            <person name="Riley R."/>
            <person name="Ohm R."/>
            <person name="Sun H."/>
            <person name="Tunlid A."/>
            <person name="Henrissat B."/>
            <person name="Grigoriev I.V."/>
            <person name="Hibbett D.S."/>
            <person name="Martin F."/>
        </authorList>
    </citation>
    <scope>NUCLEOTIDE SEQUENCE [LARGE SCALE GENOMIC DNA]</scope>
    <source>
        <strain evidence="7">h7</strain>
    </source>
</reference>
<keyword evidence="3" id="KW-0326">Glycosidase</keyword>
<dbReference type="Pfam" id="PF26113">
    <property type="entry name" value="GH16_XgeA"/>
    <property type="match status" value="1"/>
</dbReference>
<organism evidence="6 7">
    <name type="scientific">Hebeloma cylindrosporum</name>
    <dbReference type="NCBI Taxonomy" id="76867"/>
    <lineage>
        <taxon>Eukaryota</taxon>
        <taxon>Fungi</taxon>
        <taxon>Dikarya</taxon>
        <taxon>Basidiomycota</taxon>
        <taxon>Agaricomycotina</taxon>
        <taxon>Agaricomycetes</taxon>
        <taxon>Agaricomycetidae</taxon>
        <taxon>Agaricales</taxon>
        <taxon>Agaricineae</taxon>
        <taxon>Hymenogastraceae</taxon>
        <taxon>Hebeloma</taxon>
    </lineage>
</organism>
<dbReference type="InterPro" id="IPR013320">
    <property type="entry name" value="ConA-like_dom_sf"/>
</dbReference>
<gene>
    <name evidence="6" type="ORF">M413DRAFT_61768</name>
</gene>
<evidence type="ECO:0000256" key="1">
    <source>
        <dbReference type="ARBA" id="ARBA00006865"/>
    </source>
</evidence>
<feature type="region of interest" description="Disordered" evidence="4">
    <location>
        <begin position="30"/>
        <end position="78"/>
    </location>
</feature>
<keyword evidence="2 6" id="KW-0378">Hydrolase</keyword>
<dbReference type="STRING" id="686832.A0A0C2YDQ1"/>
<evidence type="ECO:0000256" key="3">
    <source>
        <dbReference type="ARBA" id="ARBA00023295"/>
    </source>
</evidence>
<dbReference type="GO" id="GO:0009251">
    <property type="term" value="P:glucan catabolic process"/>
    <property type="evidence" value="ECO:0007669"/>
    <property type="project" value="TreeGrafter"/>
</dbReference>
<feature type="domain" description="GH16" evidence="5">
    <location>
        <begin position="61"/>
        <end position="340"/>
    </location>
</feature>
<evidence type="ECO:0000259" key="5">
    <source>
        <dbReference type="PROSITE" id="PS51762"/>
    </source>
</evidence>
<accession>A0A0C2YDQ1</accession>
<dbReference type="InterPro" id="IPR000757">
    <property type="entry name" value="Beta-glucanase-like"/>
</dbReference>
<dbReference type="OrthoDB" id="192832at2759"/>
<proteinExistence type="inferred from homology"/>
<keyword evidence="7" id="KW-1185">Reference proteome</keyword>
<dbReference type="CDD" id="cd02181">
    <property type="entry name" value="GH16_fungal_Lam16A_glucanase"/>
    <property type="match status" value="1"/>
</dbReference>
<dbReference type="EMBL" id="KN831769">
    <property type="protein sequence ID" value="KIM47928.1"/>
    <property type="molecule type" value="Genomic_DNA"/>
</dbReference>
<protein>
    <submittedName>
        <fullName evidence="6">Glycoside hydrolase family 16 protein</fullName>
    </submittedName>
</protein>
<sequence length="384" mass="40200">MAFGGILAPRADNGVSRHVVYCKPGKQVTFGSGSGGGNPSNGNSTLSSTLGSASRTSGRPTSTSASSNPTSTIPASSPWKLVESHEGGNFFDGWDFFTSADPTEGIVDYLDQNSARSNGLLEINGNGNAVMRVETTSVVPGNRKSVRITTQSQFYGALFIMDSVHMPTGCGIWPAFWTNGPNWPLGGEIDIVEGVNDYTNNQATVHTDIGCTLASSSSNTLAISGKVIGGTNCAALTTGNQGCGIRAATSNSFGAAFNANNGGVYAMKWDSTGVAVYFFPRGTEPADIAAGVPQPDTWGAAQARWPAASCDPFKFFNNHHAIFDTTLCGQWAGAVWSSSGIPGQEQSCAQKTGFSTCEAFVRANGAAMNEAYWEVKSVTIYQLR</sequence>
<evidence type="ECO:0000313" key="6">
    <source>
        <dbReference type="EMBL" id="KIM47928.1"/>
    </source>
</evidence>
<feature type="compositionally biased region" description="Low complexity" evidence="4">
    <location>
        <begin position="40"/>
        <end position="78"/>
    </location>
</feature>
<comment type="similarity">
    <text evidence="1">Belongs to the glycosyl hydrolase 16 family.</text>
</comment>
<dbReference type="InterPro" id="IPR050546">
    <property type="entry name" value="Glycosyl_Hydrlase_16"/>
</dbReference>